<evidence type="ECO:0000313" key="1">
    <source>
        <dbReference type="EMBL" id="MPM19139.1"/>
    </source>
</evidence>
<protein>
    <submittedName>
        <fullName evidence="1">Uncharacterized protein</fullName>
    </submittedName>
</protein>
<reference evidence="1" key="1">
    <citation type="submission" date="2019-08" db="EMBL/GenBank/DDBJ databases">
        <authorList>
            <person name="Kucharzyk K."/>
            <person name="Murdoch R.W."/>
            <person name="Higgins S."/>
            <person name="Loffler F."/>
        </authorList>
    </citation>
    <scope>NUCLEOTIDE SEQUENCE</scope>
</reference>
<proteinExistence type="predicted"/>
<organism evidence="1">
    <name type="scientific">bioreactor metagenome</name>
    <dbReference type="NCBI Taxonomy" id="1076179"/>
    <lineage>
        <taxon>unclassified sequences</taxon>
        <taxon>metagenomes</taxon>
        <taxon>ecological metagenomes</taxon>
    </lineage>
</organism>
<accession>A0A644XST7</accession>
<gene>
    <name evidence="1" type="ORF">SDC9_65557</name>
</gene>
<sequence>MNQGQEQFFAFILERVQEDKVEEAKALLAESFKKQSEGTFTHDYISKFIPTMIALLKPENVEEVQSIMVQFSKNLKH</sequence>
<dbReference type="AlphaFoldDB" id="A0A644XST7"/>
<dbReference type="EMBL" id="VSSQ01003119">
    <property type="protein sequence ID" value="MPM19139.1"/>
    <property type="molecule type" value="Genomic_DNA"/>
</dbReference>
<name>A0A644XST7_9ZZZZ</name>
<comment type="caution">
    <text evidence="1">The sequence shown here is derived from an EMBL/GenBank/DDBJ whole genome shotgun (WGS) entry which is preliminary data.</text>
</comment>